<dbReference type="InterPro" id="IPR012827">
    <property type="entry name" value="Hemerythrin_metal-bd"/>
</dbReference>
<dbReference type="PANTHER" id="PTHR37164">
    <property type="entry name" value="BACTERIOHEMERYTHRIN"/>
    <property type="match status" value="1"/>
</dbReference>
<dbReference type="GO" id="GO:0046872">
    <property type="term" value="F:metal ion binding"/>
    <property type="evidence" value="ECO:0007669"/>
    <property type="project" value="UniProtKB-KW"/>
</dbReference>
<dbReference type="EMBL" id="CP014672">
    <property type="protein sequence ID" value="ANW98896.1"/>
    <property type="molecule type" value="Genomic_DNA"/>
</dbReference>
<dbReference type="Proteomes" id="UP000092971">
    <property type="component" value="Chromosome"/>
</dbReference>
<dbReference type="InterPro" id="IPR016131">
    <property type="entry name" value="Haemerythrin_Fe_BS"/>
</dbReference>
<dbReference type="InterPro" id="IPR012312">
    <property type="entry name" value="Hemerythrin-like"/>
</dbReference>
<evidence type="ECO:0000256" key="3">
    <source>
        <dbReference type="ARBA" id="ARBA00023004"/>
    </source>
</evidence>
<gene>
    <name evidence="5" type="ORF">CSTERTH_07620</name>
</gene>
<evidence type="ECO:0000313" key="5">
    <source>
        <dbReference type="EMBL" id="ANW98896.1"/>
    </source>
</evidence>
<proteinExistence type="inferred from homology"/>
<keyword evidence="2" id="KW-0479">Metal-binding</keyword>
<evidence type="ECO:0000256" key="2">
    <source>
        <dbReference type="ARBA" id="ARBA00022723"/>
    </source>
</evidence>
<keyword evidence="3" id="KW-0408">Iron</keyword>
<dbReference type="RefSeq" id="WP_015359230.1">
    <property type="nucleotide sequence ID" value="NZ_CP014672.1"/>
</dbReference>
<dbReference type="PROSITE" id="PS00550">
    <property type="entry name" value="HEMERYTHRINS"/>
    <property type="match status" value="1"/>
</dbReference>
<dbReference type="Pfam" id="PF01814">
    <property type="entry name" value="Hemerythrin"/>
    <property type="match status" value="1"/>
</dbReference>
<dbReference type="CDD" id="cd12107">
    <property type="entry name" value="Hemerythrin"/>
    <property type="match status" value="1"/>
</dbReference>
<dbReference type="AlphaFoldDB" id="A0A1B1YDQ3"/>
<dbReference type="InterPro" id="IPR035938">
    <property type="entry name" value="Hemerythrin-like_sf"/>
</dbReference>
<dbReference type="InterPro" id="IPR050669">
    <property type="entry name" value="Hemerythrin"/>
</dbReference>
<accession>A0A1B1YDQ3</accession>
<comment type="similarity">
    <text evidence="1">Belongs to the hemerythrin family.</text>
</comment>
<evidence type="ECO:0000259" key="4">
    <source>
        <dbReference type="Pfam" id="PF01814"/>
    </source>
</evidence>
<evidence type="ECO:0000256" key="1">
    <source>
        <dbReference type="ARBA" id="ARBA00010587"/>
    </source>
</evidence>
<dbReference type="NCBIfam" id="NF033749">
    <property type="entry name" value="bact_hemeryth"/>
    <property type="match status" value="1"/>
</dbReference>
<evidence type="ECO:0000313" key="6">
    <source>
        <dbReference type="Proteomes" id="UP000092971"/>
    </source>
</evidence>
<dbReference type="NCBIfam" id="TIGR02481">
    <property type="entry name" value="hemeryth_dom"/>
    <property type="match status" value="1"/>
</dbReference>
<reference evidence="5 6" key="1">
    <citation type="submission" date="2016-02" db="EMBL/GenBank/DDBJ databases">
        <title>Comparison of Clostridium stercorarium subspecies using comparative genomics and transcriptomics.</title>
        <authorList>
            <person name="Schellenberg J."/>
            <person name="Thallinger G."/>
            <person name="Levin D.B."/>
            <person name="Zhang X."/>
            <person name="Alvare G."/>
            <person name="Fristensky B."/>
            <person name="Sparling R."/>
        </authorList>
    </citation>
    <scope>NUCLEOTIDE SEQUENCE [LARGE SCALE GENOMIC DNA]</scope>
    <source>
        <strain evidence="5 6">DSM 2910</strain>
    </source>
</reference>
<dbReference type="OrthoDB" id="9797092at2"/>
<dbReference type="Gene3D" id="1.20.120.50">
    <property type="entry name" value="Hemerythrin-like"/>
    <property type="match status" value="1"/>
</dbReference>
<sequence length="136" mass="16579">MFKWNENYRTGIEVVDEQHKKLIDIGAKLEDMLYAGDSLDYYDYIMETINELKDYADYHFTFEEKLMREHDYPELEEHRMEHLYFIKRIDRLAMEDIDSRQVSVISETLDFLARWLFSHILNSDMKYADFLKRKSG</sequence>
<protein>
    <submittedName>
        <fullName evidence="5">Hemerythrin</fullName>
    </submittedName>
</protein>
<dbReference type="PANTHER" id="PTHR37164:SF1">
    <property type="entry name" value="BACTERIOHEMERYTHRIN"/>
    <property type="match status" value="1"/>
</dbReference>
<dbReference type="SUPFAM" id="SSF47188">
    <property type="entry name" value="Hemerythrin-like"/>
    <property type="match status" value="1"/>
</dbReference>
<name>A0A1B1YDQ3_THEST</name>
<feature type="domain" description="Hemerythrin-like" evidence="4">
    <location>
        <begin position="10"/>
        <end position="129"/>
    </location>
</feature>
<organism evidence="5 6">
    <name type="scientific">Thermoclostridium stercorarium subsp. thermolacticum DSM 2910</name>
    <dbReference type="NCBI Taxonomy" id="1121336"/>
    <lineage>
        <taxon>Bacteria</taxon>
        <taxon>Bacillati</taxon>
        <taxon>Bacillota</taxon>
        <taxon>Clostridia</taxon>
        <taxon>Eubacteriales</taxon>
        <taxon>Oscillospiraceae</taxon>
        <taxon>Thermoclostridium</taxon>
    </lineage>
</organism>